<dbReference type="PANTHER" id="PTHR10622">
    <property type="entry name" value="HET DOMAIN-CONTAINING PROTEIN"/>
    <property type="match status" value="1"/>
</dbReference>
<feature type="region of interest" description="Disordered" evidence="2">
    <location>
        <begin position="280"/>
        <end position="308"/>
    </location>
</feature>
<dbReference type="AlphaFoldDB" id="A0A0D2JSL7"/>
<evidence type="ECO:0000259" key="3">
    <source>
        <dbReference type="Pfam" id="PF06985"/>
    </source>
</evidence>
<accession>A0A0D2JSL7</accession>
<dbReference type="GeneID" id="27713479"/>
<feature type="region of interest" description="Disordered" evidence="2">
    <location>
        <begin position="433"/>
        <end position="471"/>
    </location>
</feature>
<organism evidence="4 5">
    <name type="scientific">Fonsecaea multimorphosa CBS 102226</name>
    <dbReference type="NCBI Taxonomy" id="1442371"/>
    <lineage>
        <taxon>Eukaryota</taxon>
        <taxon>Fungi</taxon>
        <taxon>Dikarya</taxon>
        <taxon>Ascomycota</taxon>
        <taxon>Pezizomycotina</taxon>
        <taxon>Eurotiomycetes</taxon>
        <taxon>Chaetothyriomycetidae</taxon>
        <taxon>Chaetothyriales</taxon>
        <taxon>Herpotrichiellaceae</taxon>
        <taxon>Fonsecaea</taxon>
    </lineage>
</organism>
<dbReference type="VEuPathDB" id="FungiDB:Z520_07733"/>
<dbReference type="Proteomes" id="UP000053411">
    <property type="component" value="Unassembled WGS sequence"/>
</dbReference>
<keyword evidence="5" id="KW-1185">Reference proteome</keyword>
<keyword evidence="1" id="KW-0175">Coiled coil</keyword>
<reference evidence="4 5" key="1">
    <citation type="submission" date="2015-01" db="EMBL/GenBank/DDBJ databases">
        <title>The Genome Sequence of Fonsecaea multimorphosa CBS 102226.</title>
        <authorList>
            <consortium name="The Broad Institute Genomics Platform"/>
            <person name="Cuomo C."/>
            <person name="de Hoog S."/>
            <person name="Gorbushina A."/>
            <person name="Stielow B."/>
            <person name="Teixiera M."/>
            <person name="Abouelleil A."/>
            <person name="Chapman S.B."/>
            <person name="Priest M."/>
            <person name="Young S.K."/>
            <person name="Wortman J."/>
            <person name="Nusbaum C."/>
            <person name="Birren B."/>
        </authorList>
    </citation>
    <scope>NUCLEOTIDE SEQUENCE [LARGE SCALE GENOMIC DNA]</scope>
    <source>
        <strain evidence="4 5">CBS 102226</strain>
    </source>
</reference>
<dbReference type="STRING" id="1442371.A0A0D2JSL7"/>
<feature type="domain" description="Heterokaryon incompatibility" evidence="3">
    <location>
        <begin position="25"/>
        <end position="114"/>
    </location>
</feature>
<dbReference type="RefSeq" id="XP_016630590.1">
    <property type="nucleotide sequence ID" value="XM_016778230.1"/>
</dbReference>
<dbReference type="OrthoDB" id="674604at2759"/>
<evidence type="ECO:0000313" key="5">
    <source>
        <dbReference type="Proteomes" id="UP000053411"/>
    </source>
</evidence>
<feature type="coiled-coil region" evidence="1">
    <location>
        <begin position="484"/>
        <end position="539"/>
    </location>
</feature>
<dbReference type="EMBL" id="KN848077">
    <property type="protein sequence ID" value="KIX96467.1"/>
    <property type="molecule type" value="Genomic_DNA"/>
</dbReference>
<dbReference type="PANTHER" id="PTHR10622:SF10">
    <property type="entry name" value="HET DOMAIN-CONTAINING PROTEIN"/>
    <property type="match status" value="1"/>
</dbReference>
<evidence type="ECO:0000313" key="4">
    <source>
        <dbReference type="EMBL" id="KIX96467.1"/>
    </source>
</evidence>
<gene>
    <name evidence="4" type="ORF">Z520_07733</name>
</gene>
<sequence length="546" mass="63576">MRLLKVDGQGELSLTQDLTEDIPSYAILSHTWATDKGHEVTFDDMKGNKSRNRQRKQGYTKIQLCGIQAQKDGQQYVWVDTCCIDKKASSELNEALISMFRWYQNAEECYVYLPDVSLDMNNGNHPTEEIWQSNFRNSRWFTRGWTLQELLAPKSVHFFSREWKLLGNKRTLEKLIHEITQIPIPALRRENLNSFSVCERLKWTVNRNTTREEDKAYCLLGIFDVYMPIMYGEGTNAFHLLKSEIHNRWRQSTDGEELPLALDTSRRVVEEANVSIREPIERSRRGIDRSNRAVQSSQQESQTDRSEMSTLEIGVAHHLSALHGITFETFAFSVIVAVFDNCVQALRRARWSMVQMIGRTDQSMQALRETQSEMEAARRVVISECEHVEKAQTELKQRGSVERADDYSLSLLFGEGQDDPEDTTVYDTETHIGRGESRAAYTPVETISSQTEQTETQSDQSPPHSNHEAIDDEATEKELLRYRINALRSANKQLKRSIKQNRLELRERENQRRLQQQRIKEMARESERLRREEKEKRQSWGFCTIL</sequence>
<dbReference type="InterPro" id="IPR010730">
    <property type="entry name" value="HET"/>
</dbReference>
<proteinExistence type="predicted"/>
<evidence type="ECO:0000256" key="2">
    <source>
        <dbReference type="SAM" id="MobiDB-lite"/>
    </source>
</evidence>
<protein>
    <recommendedName>
        <fullName evidence="3">Heterokaryon incompatibility domain-containing protein</fullName>
    </recommendedName>
</protein>
<feature type="compositionally biased region" description="Polar residues" evidence="2">
    <location>
        <begin position="292"/>
        <end position="301"/>
    </location>
</feature>
<evidence type="ECO:0000256" key="1">
    <source>
        <dbReference type="SAM" id="Coils"/>
    </source>
</evidence>
<dbReference type="Pfam" id="PF06985">
    <property type="entry name" value="HET"/>
    <property type="match status" value="1"/>
</dbReference>
<feature type="compositionally biased region" description="Low complexity" evidence="2">
    <location>
        <begin position="445"/>
        <end position="461"/>
    </location>
</feature>
<feature type="compositionally biased region" description="Basic and acidic residues" evidence="2">
    <location>
        <begin position="280"/>
        <end position="291"/>
    </location>
</feature>
<name>A0A0D2JSL7_9EURO</name>